<proteinExistence type="predicted"/>
<protein>
    <submittedName>
        <fullName evidence="1">Uncharacterized protein</fullName>
    </submittedName>
</protein>
<evidence type="ECO:0000313" key="1">
    <source>
        <dbReference type="EMBL" id="GAH23881.1"/>
    </source>
</evidence>
<name>X1DS89_9ZZZZ</name>
<comment type="caution">
    <text evidence="1">The sequence shown here is derived from an EMBL/GenBank/DDBJ whole genome shotgun (WGS) entry which is preliminary data.</text>
</comment>
<feature type="non-terminal residue" evidence="1">
    <location>
        <position position="1"/>
    </location>
</feature>
<organism evidence="1">
    <name type="scientific">marine sediment metagenome</name>
    <dbReference type="NCBI Taxonomy" id="412755"/>
    <lineage>
        <taxon>unclassified sequences</taxon>
        <taxon>metagenomes</taxon>
        <taxon>ecological metagenomes</taxon>
    </lineage>
</organism>
<accession>X1DS89</accession>
<sequence length="63" mass="6957">FAHVVVLYISISLDTSANTTLAENSDTFLSFNKPVNNFKIRVDPLDDPDSGDDWVIVVTCRGI</sequence>
<gene>
    <name evidence="1" type="ORF">S01H4_66475</name>
</gene>
<dbReference type="EMBL" id="BART01041188">
    <property type="protein sequence ID" value="GAH23881.1"/>
    <property type="molecule type" value="Genomic_DNA"/>
</dbReference>
<reference evidence="1" key="1">
    <citation type="journal article" date="2014" name="Front. Microbiol.">
        <title>High frequency of phylogenetically diverse reductive dehalogenase-homologous genes in deep subseafloor sedimentary metagenomes.</title>
        <authorList>
            <person name="Kawai M."/>
            <person name="Futagami T."/>
            <person name="Toyoda A."/>
            <person name="Takaki Y."/>
            <person name="Nishi S."/>
            <person name="Hori S."/>
            <person name="Arai W."/>
            <person name="Tsubouchi T."/>
            <person name="Morono Y."/>
            <person name="Uchiyama I."/>
            <person name="Ito T."/>
            <person name="Fujiyama A."/>
            <person name="Inagaki F."/>
            <person name="Takami H."/>
        </authorList>
    </citation>
    <scope>NUCLEOTIDE SEQUENCE</scope>
    <source>
        <strain evidence="1">Expedition CK06-06</strain>
    </source>
</reference>
<dbReference type="AlphaFoldDB" id="X1DS89"/>